<sequence>MNKTNYQLFTPGLILSLLLLLLCFNAGARDKGDKPNVIFVICDQMRADAFGAAGNSVVHTPHLDRMAEQGAMFTNNFSNSPVCLSSRISMFSGKYTSETGVFSNRYPEETHLVFRNSLPWYFKEAGYRTGYVGKNHTYQRAELKNFDDVIIRGREECRSYSKYVPPFWHSDMFWPEEDCNPGKNTRDAINFIEQTDDDQPFFLVVSYFDPHPPYMAPSKYTSGYCSSEMVLPEYIDPEQLGPRIATQQKALHYDKITDTDLKETMRYYYASVEWGVDEQVGRLVELLEKKGIDENTVIVFTSDHGDFMGQHRMVRKGMFLYDALLHVPMIWYAPGIVQQGKVVSGMSQNVDIFPTLLDLAGIEVPGFLAGQSLKNVLVKKEAEIPAERKIFAHATYSELPENYWNNPEPYFKPDSDVPFHTRIERLTWENDWRTSMVRTAGWKLILSDTHQPELYFMDGKNVEKKNLYGETEYNQKYQELKETLEN</sequence>
<feature type="domain" description="Sulfatase N-terminal" evidence="4">
    <location>
        <begin position="35"/>
        <end position="362"/>
    </location>
</feature>
<accession>A0A1M4WLP3</accession>
<dbReference type="EMBL" id="FQUM01000002">
    <property type="protein sequence ID" value="SHE82179.1"/>
    <property type="molecule type" value="Genomic_DNA"/>
</dbReference>
<evidence type="ECO:0000256" key="1">
    <source>
        <dbReference type="ARBA" id="ARBA00022723"/>
    </source>
</evidence>
<evidence type="ECO:0000256" key="2">
    <source>
        <dbReference type="ARBA" id="ARBA00022801"/>
    </source>
</evidence>
<proteinExistence type="predicted"/>
<reference evidence="6" key="1">
    <citation type="submission" date="2016-11" db="EMBL/GenBank/DDBJ databases">
        <authorList>
            <person name="Varghese N."/>
            <person name="Submissions S."/>
        </authorList>
    </citation>
    <scope>NUCLEOTIDE SEQUENCE [LARGE SCALE GENOMIC DNA]</scope>
    <source>
        <strain evidence="6">DSM 26910</strain>
    </source>
</reference>
<dbReference type="SUPFAM" id="SSF53649">
    <property type="entry name" value="Alkaline phosphatase-like"/>
    <property type="match status" value="1"/>
</dbReference>
<keyword evidence="2" id="KW-0378">Hydrolase</keyword>
<dbReference type="GO" id="GO:0005737">
    <property type="term" value="C:cytoplasm"/>
    <property type="evidence" value="ECO:0007669"/>
    <property type="project" value="TreeGrafter"/>
</dbReference>
<evidence type="ECO:0000256" key="3">
    <source>
        <dbReference type="SAM" id="SignalP"/>
    </source>
</evidence>
<keyword evidence="3" id="KW-0732">Signal</keyword>
<protein>
    <submittedName>
        <fullName evidence="5">Arylsulfatase A</fullName>
    </submittedName>
</protein>
<gene>
    <name evidence="5" type="ORF">SAMN05444274_102487</name>
</gene>
<keyword evidence="1" id="KW-0479">Metal-binding</keyword>
<dbReference type="RefSeq" id="WP_072999702.1">
    <property type="nucleotide sequence ID" value="NZ_FQUM01000002.1"/>
</dbReference>
<evidence type="ECO:0000313" key="5">
    <source>
        <dbReference type="EMBL" id="SHE82179.1"/>
    </source>
</evidence>
<dbReference type="Pfam" id="PF00884">
    <property type="entry name" value="Sulfatase"/>
    <property type="match status" value="1"/>
</dbReference>
<dbReference type="InterPro" id="IPR017850">
    <property type="entry name" value="Alkaline_phosphatase_core_sf"/>
</dbReference>
<dbReference type="GO" id="GO:0008484">
    <property type="term" value="F:sulfuric ester hydrolase activity"/>
    <property type="evidence" value="ECO:0007669"/>
    <property type="project" value="TreeGrafter"/>
</dbReference>
<feature type="signal peptide" evidence="3">
    <location>
        <begin position="1"/>
        <end position="28"/>
    </location>
</feature>
<feature type="chain" id="PRO_5012702631" evidence="3">
    <location>
        <begin position="29"/>
        <end position="486"/>
    </location>
</feature>
<evidence type="ECO:0000259" key="4">
    <source>
        <dbReference type="Pfam" id="PF00884"/>
    </source>
</evidence>
<evidence type="ECO:0000313" key="6">
    <source>
        <dbReference type="Proteomes" id="UP000184164"/>
    </source>
</evidence>
<dbReference type="PANTHER" id="PTHR45953:SF1">
    <property type="entry name" value="IDURONATE 2-SULFATASE"/>
    <property type="match status" value="1"/>
</dbReference>
<dbReference type="OrthoDB" id="9762324at2"/>
<dbReference type="AlphaFoldDB" id="A0A1M4WLP3"/>
<dbReference type="STRING" id="1484053.SAMN05444274_102487"/>
<keyword evidence="6" id="KW-1185">Reference proteome</keyword>
<organism evidence="5 6">
    <name type="scientific">Mariniphaga anaerophila</name>
    <dbReference type="NCBI Taxonomy" id="1484053"/>
    <lineage>
        <taxon>Bacteria</taxon>
        <taxon>Pseudomonadati</taxon>
        <taxon>Bacteroidota</taxon>
        <taxon>Bacteroidia</taxon>
        <taxon>Marinilabiliales</taxon>
        <taxon>Prolixibacteraceae</taxon>
        <taxon>Mariniphaga</taxon>
    </lineage>
</organism>
<dbReference type="Proteomes" id="UP000184164">
    <property type="component" value="Unassembled WGS sequence"/>
</dbReference>
<name>A0A1M4WLP3_9BACT</name>
<dbReference type="Gene3D" id="3.40.720.10">
    <property type="entry name" value="Alkaline Phosphatase, subunit A"/>
    <property type="match status" value="1"/>
</dbReference>
<dbReference type="InterPro" id="IPR000917">
    <property type="entry name" value="Sulfatase_N"/>
</dbReference>
<dbReference type="PANTHER" id="PTHR45953">
    <property type="entry name" value="IDURONATE 2-SULFATASE"/>
    <property type="match status" value="1"/>
</dbReference>
<dbReference type="GO" id="GO:0046872">
    <property type="term" value="F:metal ion binding"/>
    <property type="evidence" value="ECO:0007669"/>
    <property type="project" value="UniProtKB-KW"/>
</dbReference>